<keyword evidence="3" id="KW-0378">Hydrolase</keyword>
<sequence length="172" mass="18575">MEDARVDNAIAWAEHHLGSTAYATRCLAFAEDAYERANHLELFGGDTAHESATAYEAATREGVPPRGAFVFFDSVGELFGTRRNWGHVGIALGEGRIIHAWDRVRVDTAAAIEALTPPPGWDRPRAAGWAPVERVLRGSRPRRWDTGTTAADAARHDQTTRFGGGGAVPGEA</sequence>
<keyword evidence="2" id="KW-0645">Protease</keyword>
<comment type="similarity">
    <text evidence="1">Belongs to the peptidase C40 family.</text>
</comment>
<evidence type="ECO:0000256" key="2">
    <source>
        <dbReference type="ARBA" id="ARBA00022670"/>
    </source>
</evidence>
<organism evidence="7 8">
    <name type="scientific">Streptomyces harbinensis</name>
    <dbReference type="NCBI Taxonomy" id="1176198"/>
    <lineage>
        <taxon>Bacteria</taxon>
        <taxon>Bacillati</taxon>
        <taxon>Actinomycetota</taxon>
        <taxon>Actinomycetes</taxon>
        <taxon>Kitasatosporales</taxon>
        <taxon>Streptomycetaceae</taxon>
        <taxon>Streptomyces</taxon>
    </lineage>
</organism>
<proteinExistence type="inferred from homology"/>
<reference evidence="8" key="1">
    <citation type="submission" date="2016-10" db="EMBL/GenBank/DDBJ databases">
        <authorList>
            <person name="Varghese N."/>
            <person name="Submissions S."/>
        </authorList>
    </citation>
    <scope>NUCLEOTIDE SEQUENCE [LARGE SCALE GENOMIC DNA]</scope>
    <source>
        <strain evidence="8">CGMCC 4.7047</strain>
    </source>
</reference>
<dbReference type="Gene3D" id="3.90.1720.10">
    <property type="entry name" value="endopeptidase domain like (from Nostoc punctiforme)"/>
    <property type="match status" value="1"/>
</dbReference>
<evidence type="ECO:0000259" key="6">
    <source>
        <dbReference type="Pfam" id="PF00877"/>
    </source>
</evidence>
<dbReference type="Proteomes" id="UP000198873">
    <property type="component" value="Unassembled WGS sequence"/>
</dbReference>
<keyword evidence="4" id="KW-0788">Thiol protease</keyword>
<gene>
    <name evidence="7" type="ORF">SAMN05444716_101225</name>
</gene>
<evidence type="ECO:0000256" key="1">
    <source>
        <dbReference type="ARBA" id="ARBA00007074"/>
    </source>
</evidence>
<dbReference type="RefSeq" id="WP_093841891.1">
    <property type="nucleotide sequence ID" value="NZ_FPAB01000001.1"/>
</dbReference>
<accession>A0A1I6P2H9</accession>
<dbReference type="GO" id="GO:0008234">
    <property type="term" value="F:cysteine-type peptidase activity"/>
    <property type="evidence" value="ECO:0007669"/>
    <property type="project" value="UniProtKB-KW"/>
</dbReference>
<protein>
    <submittedName>
        <fullName evidence="7">NlpC/P60 family protein</fullName>
    </submittedName>
</protein>
<dbReference type="InterPro" id="IPR000064">
    <property type="entry name" value="NLP_P60_dom"/>
</dbReference>
<dbReference type="InterPro" id="IPR038765">
    <property type="entry name" value="Papain-like_cys_pep_sf"/>
</dbReference>
<dbReference type="AlphaFoldDB" id="A0A1I6P2H9"/>
<feature type="domain" description="NlpC/P60" evidence="6">
    <location>
        <begin position="19"/>
        <end position="107"/>
    </location>
</feature>
<evidence type="ECO:0000256" key="4">
    <source>
        <dbReference type="ARBA" id="ARBA00022807"/>
    </source>
</evidence>
<evidence type="ECO:0000256" key="5">
    <source>
        <dbReference type="SAM" id="MobiDB-lite"/>
    </source>
</evidence>
<evidence type="ECO:0000313" key="8">
    <source>
        <dbReference type="Proteomes" id="UP000198873"/>
    </source>
</evidence>
<keyword evidence="8" id="KW-1185">Reference proteome</keyword>
<dbReference type="SUPFAM" id="SSF54001">
    <property type="entry name" value="Cysteine proteinases"/>
    <property type="match status" value="1"/>
</dbReference>
<feature type="compositionally biased region" description="Gly residues" evidence="5">
    <location>
        <begin position="162"/>
        <end position="172"/>
    </location>
</feature>
<dbReference type="EMBL" id="FPAB01000001">
    <property type="protein sequence ID" value="SFS34288.1"/>
    <property type="molecule type" value="Genomic_DNA"/>
</dbReference>
<dbReference type="Pfam" id="PF00877">
    <property type="entry name" value="NLPC_P60"/>
    <property type="match status" value="1"/>
</dbReference>
<name>A0A1I6P2H9_9ACTN</name>
<feature type="region of interest" description="Disordered" evidence="5">
    <location>
        <begin position="139"/>
        <end position="172"/>
    </location>
</feature>
<dbReference type="GO" id="GO:0006508">
    <property type="term" value="P:proteolysis"/>
    <property type="evidence" value="ECO:0007669"/>
    <property type="project" value="UniProtKB-KW"/>
</dbReference>
<evidence type="ECO:0000313" key="7">
    <source>
        <dbReference type="EMBL" id="SFS34288.1"/>
    </source>
</evidence>
<evidence type="ECO:0000256" key="3">
    <source>
        <dbReference type="ARBA" id="ARBA00022801"/>
    </source>
</evidence>
<dbReference type="STRING" id="1176198.SAMN05444716_101225"/>